<evidence type="ECO:0000313" key="2">
    <source>
        <dbReference type="Proteomes" id="UP000824881"/>
    </source>
</evidence>
<dbReference type="Proteomes" id="UP000824881">
    <property type="component" value="Unassembled WGS sequence"/>
</dbReference>
<accession>A0ACB7IQ57</accession>
<evidence type="ECO:0000313" key="1">
    <source>
        <dbReference type="EMBL" id="KAG9219904.1"/>
    </source>
</evidence>
<organism evidence="1 2">
    <name type="scientific">Pleurotus cornucopiae</name>
    <name type="common">Cornucopia mushroom</name>
    <dbReference type="NCBI Taxonomy" id="5321"/>
    <lineage>
        <taxon>Eukaryota</taxon>
        <taxon>Fungi</taxon>
        <taxon>Dikarya</taxon>
        <taxon>Basidiomycota</taxon>
        <taxon>Agaricomycotina</taxon>
        <taxon>Agaricomycetes</taxon>
        <taxon>Agaricomycetidae</taxon>
        <taxon>Agaricales</taxon>
        <taxon>Pleurotineae</taxon>
        <taxon>Pleurotaceae</taxon>
        <taxon>Pleurotus</taxon>
    </lineage>
</organism>
<proteinExistence type="predicted"/>
<dbReference type="EMBL" id="WQMT02000008">
    <property type="protein sequence ID" value="KAG9219904.1"/>
    <property type="molecule type" value="Genomic_DNA"/>
</dbReference>
<reference evidence="1 2" key="1">
    <citation type="journal article" date="2021" name="Appl. Environ. Microbiol.">
        <title>Genetic linkage and physical mapping for an oyster mushroom Pleurotus cornucopiae and QTL analysis for the trait cap color.</title>
        <authorList>
            <person name="Zhang Y."/>
            <person name="Gao W."/>
            <person name="Sonnenberg A."/>
            <person name="Chen Q."/>
            <person name="Zhang J."/>
            <person name="Huang C."/>
        </authorList>
    </citation>
    <scope>NUCLEOTIDE SEQUENCE [LARGE SCALE GENOMIC DNA]</scope>
    <source>
        <strain evidence="1">CCMSSC00406</strain>
    </source>
</reference>
<keyword evidence="2" id="KW-1185">Reference proteome</keyword>
<protein>
    <submittedName>
        <fullName evidence="1">Uncharacterized protein</fullName>
    </submittedName>
</protein>
<gene>
    <name evidence="1" type="ORF">CCMSSC00406_0009507</name>
</gene>
<name>A0ACB7IQ57_PLECO</name>
<sequence>MAANVDPTAAGAGAGVTLPSSMSFDSTLGSLLVGGLAAVALWGVTNVQTFNYFSRGSNDRPLFKLLILALWVLDTFDSVLDGHILYFYLVSNYASPMAVMTPVWSVIIHVAITSVCDFIIRSMFARRAFRLSGNWPLTIFIVAVSLTDLICGLVITVKAFKISSFIQLDTLSTLFYINFAAGTISDGSVAIALCYYLYKSRTGFTKSVIDVVETPPLLMQFFRTDSLIRVLMLYIVNTGLIVFLDATLGMITYIAMPDNFVFLGFYLLLSKLYLNSYLASLNAREGLRDKVDETPVSIHLSRITNQSNRYDVERSIVASEKISFRSEEQQGDVSVHSFDWETPHACEHVINSSANLDQIGTLGEGGTDESNQEDQDGGSEDEEQNLVPPAHTSHRQILRILFFVGLTIVAISALVIYRPSILPTPLRSLLMIPLPNSPLLRFAAKRRARTAGDNHADQLPDHRFRVDEGRLVRWAHEDMSLEGEGELDVMVNGSDDLADPDEGARYTYGYGYGAAGVGRMGAEYIPLKPNPFAGTKFGKAKLWGAKAGYGSVVIGR</sequence>
<comment type="caution">
    <text evidence="1">The sequence shown here is derived from an EMBL/GenBank/DDBJ whole genome shotgun (WGS) entry which is preliminary data.</text>
</comment>